<feature type="region of interest" description="Disordered" evidence="1">
    <location>
        <begin position="416"/>
        <end position="442"/>
    </location>
</feature>
<dbReference type="Pfam" id="PF13086">
    <property type="entry name" value="AAA_11"/>
    <property type="match status" value="1"/>
</dbReference>
<sequence>MSGSQPVDASKVRWSEGSSDLLLGASVTYRDAGKEYEGIVQVVGEEELTRRRIYAVEFTEKFGLSSTMRLLTFAEVQALNPQFQASNQKRWEFREARRTLLRYLTKLTLQGLGESEAAPGGYPWPHLGDEGKIPGFFENLNQQLRMFAAPMLDDARASLQQSLQTMPMSSYWKVYMIPRGLSKTDCKRLARGLPDSRMDDQCRYFSVDKMEGESRNPKNSWLPFSTVLLVQCEVSRSVGFMLLMACAYARHCQASHIVSGSYTETMMGPTLPGAQTPACCPADVQVSDWGKDACPICASDFHLDRRSAVSCDCGGLKVHSCCARYAERQSPLDAVLTCQLCSEMVAEPRTDSADHRTWAMFVMDSVMAPLRQASVLETPKDHLPCFWSKDISGSPFSPELDVNEILPEITREQHKSLKSVRKGPITSKSEMDDQESSTNRHLKELNSSQREACKEALILDSGVVLVQGPPGTGKTKTIASLILACAANRQRVLTCGPTNVAAMETAMRTEQMVPGRIPIFNHGVIDVNRCS</sequence>
<reference evidence="4" key="2">
    <citation type="submission" date="2024-04" db="EMBL/GenBank/DDBJ databases">
        <authorList>
            <person name="Chen Y."/>
            <person name="Shah S."/>
            <person name="Dougan E. K."/>
            <person name="Thang M."/>
            <person name="Chan C."/>
        </authorList>
    </citation>
    <scope>NUCLEOTIDE SEQUENCE [LARGE SCALE GENOMIC DNA]</scope>
</reference>
<dbReference type="InterPro" id="IPR041677">
    <property type="entry name" value="DNA2/NAM7_AAA_11"/>
</dbReference>
<proteinExistence type="predicted"/>
<name>A0A9P1D163_9DINO</name>
<dbReference type="PANTHER" id="PTHR10887:SF495">
    <property type="entry name" value="HELICASE SENATAXIN ISOFORM X1-RELATED"/>
    <property type="match status" value="1"/>
</dbReference>
<evidence type="ECO:0000313" key="4">
    <source>
        <dbReference type="EMBL" id="CAL1154416.1"/>
    </source>
</evidence>
<dbReference type="EMBL" id="CAMXCT030002879">
    <property type="protein sequence ID" value="CAL4788353.1"/>
    <property type="molecule type" value="Genomic_DNA"/>
</dbReference>
<dbReference type="GO" id="GO:0004386">
    <property type="term" value="F:helicase activity"/>
    <property type="evidence" value="ECO:0007669"/>
    <property type="project" value="InterPro"/>
</dbReference>
<gene>
    <name evidence="3" type="ORF">C1SCF055_LOCUS27118</name>
</gene>
<evidence type="ECO:0000313" key="5">
    <source>
        <dbReference type="EMBL" id="CAL4788353.1"/>
    </source>
</evidence>
<keyword evidence="6" id="KW-1185">Reference proteome</keyword>
<feature type="domain" description="DNA2/NAM7 helicase helicase" evidence="2">
    <location>
        <begin position="444"/>
        <end position="509"/>
    </location>
</feature>
<dbReference type="AlphaFoldDB" id="A0A9P1D163"/>
<dbReference type="Gene3D" id="3.40.50.300">
    <property type="entry name" value="P-loop containing nucleotide triphosphate hydrolases"/>
    <property type="match status" value="1"/>
</dbReference>
<evidence type="ECO:0000313" key="3">
    <source>
        <dbReference type="EMBL" id="CAI4001041.1"/>
    </source>
</evidence>
<dbReference type="EMBL" id="CAMXCT020002879">
    <property type="protein sequence ID" value="CAL1154416.1"/>
    <property type="molecule type" value="Genomic_DNA"/>
</dbReference>
<reference evidence="3" key="1">
    <citation type="submission" date="2022-10" db="EMBL/GenBank/DDBJ databases">
        <authorList>
            <person name="Chen Y."/>
            <person name="Dougan E. K."/>
            <person name="Chan C."/>
            <person name="Rhodes N."/>
            <person name="Thang M."/>
        </authorList>
    </citation>
    <scope>NUCLEOTIDE SEQUENCE</scope>
</reference>
<dbReference type="PANTHER" id="PTHR10887">
    <property type="entry name" value="DNA2/NAM7 HELICASE FAMILY"/>
    <property type="match status" value="1"/>
</dbReference>
<accession>A0A9P1D163</accession>
<dbReference type="OrthoDB" id="6513042at2759"/>
<evidence type="ECO:0000259" key="2">
    <source>
        <dbReference type="Pfam" id="PF13086"/>
    </source>
</evidence>
<protein>
    <submittedName>
        <fullName evidence="5">AAA+ ATPase domain-containing protein</fullName>
    </submittedName>
</protein>
<evidence type="ECO:0000256" key="1">
    <source>
        <dbReference type="SAM" id="MobiDB-lite"/>
    </source>
</evidence>
<comment type="caution">
    <text evidence="3">The sequence shown here is derived from an EMBL/GenBank/DDBJ whole genome shotgun (WGS) entry which is preliminary data.</text>
</comment>
<dbReference type="InterPro" id="IPR027417">
    <property type="entry name" value="P-loop_NTPase"/>
</dbReference>
<dbReference type="InterPro" id="IPR045055">
    <property type="entry name" value="DNA2/NAM7-like"/>
</dbReference>
<dbReference type="SUPFAM" id="SSF52540">
    <property type="entry name" value="P-loop containing nucleoside triphosphate hydrolases"/>
    <property type="match status" value="1"/>
</dbReference>
<dbReference type="Proteomes" id="UP001152797">
    <property type="component" value="Unassembled WGS sequence"/>
</dbReference>
<organism evidence="3">
    <name type="scientific">Cladocopium goreaui</name>
    <dbReference type="NCBI Taxonomy" id="2562237"/>
    <lineage>
        <taxon>Eukaryota</taxon>
        <taxon>Sar</taxon>
        <taxon>Alveolata</taxon>
        <taxon>Dinophyceae</taxon>
        <taxon>Suessiales</taxon>
        <taxon>Symbiodiniaceae</taxon>
        <taxon>Cladocopium</taxon>
    </lineage>
</organism>
<dbReference type="EMBL" id="CAMXCT010002879">
    <property type="protein sequence ID" value="CAI4001041.1"/>
    <property type="molecule type" value="Genomic_DNA"/>
</dbReference>
<evidence type="ECO:0000313" key="6">
    <source>
        <dbReference type="Proteomes" id="UP001152797"/>
    </source>
</evidence>